<gene>
    <name evidence="1" type="ORF">E2C06_03085</name>
</gene>
<evidence type="ECO:0000313" key="1">
    <source>
        <dbReference type="EMBL" id="TDH64335.1"/>
    </source>
</evidence>
<dbReference type="Proteomes" id="UP000295096">
    <property type="component" value="Unassembled WGS sequence"/>
</dbReference>
<keyword evidence="2" id="KW-1185">Reference proteome</keyword>
<accession>A0A4V3AAP8</accession>
<evidence type="ECO:0000313" key="2">
    <source>
        <dbReference type="Proteomes" id="UP000295096"/>
    </source>
</evidence>
<dbReference type="RefSeq" id="WP_133287100.1">
    <property type="nucleotide sequence ID" value="NZ_SMSJ01000002.1"/>
</dbReference>
<organism evidence="1 2">
    <name type="scientific">Dankookia rubra</name>
    <dbReference type="NCBI Taxonomy" id="1442381"/>
    <lineage>
        <taxon>Bacteria</taxon>
        <taxon>Pseudomonadati</taxon>
        <taxon>Pseudomonadota</taxon>
        <taxon>Alphaproteobacteria</taxon>
        <taxon>Acetobacterales</taxon>
        <taxon>Roseomonadaceae</taxon>
        <taxon>Dankookia</taxon>
    </lineage>
</organism>
<dbReference type="OrthoDB" id="7366948at2"/>
<protein>
    <recommendedName>
        <fullName evidence="3">Anti-sigma factor NepR domain-containing protein</fullName>
    </recommendedName>
</protein>
<sequence>MTDMPARRRRPAAATPCQPEDDAFDLWLTASLRDAFDQVASEPVPEDLLRMIEEDRAERERLRKRRRGEG</sequence>
<dbReference type="EMBL" id="SMSJ01000002">
    <property type="protein sequence ID" value="TDH64335.1"/>
    <property type="molecule type" value="Genomic_DNA"/>
</dbReference>
<reference evidence="1 2" key="1">
    <citation type="journal article" date="2016" name="J. Microbiol.">
        <title>Dankookia rubra gen. nov., sp. nov., an alphaproteobacterium isolated from sediment of a shallow stream.</title>
        <authorList>
            <person name="Kim W.H."/>
            <person name="Kim D.H."/>
            <person name="Kang K."/>
            <person name="Ahn T.Y."/>
        </authorList>
    </citation>
    <scope>NUCLEOTIDE SEQUENCE [LARGE SCALE GENOMIC DNA]</scope>
    <source>
        <strain evidence="1 2">JCM30602</strain>
    </source>
</reference>
<evidence type="ECO:0008006" key="3">
    <source>
        <dbReference type="Google" id="ProtNLM"/>
    </source>
</evidence>
<dbReference type="AlphaFoldDB" id="A0A4V3AAP8"/>
<proteinExistence type="predicted"/>
<name>A0A4V3AAP8_9PROT</name>
<comment type="caution">
    <text evidence="1">The sequence shown here is derived from an EMBL/GenBank/DDBJ whole genome shotgun (WGS) entry which is preliminary data.</text>
</comment>